<reference evidence="1 2" key="1">
    <citation type="journal article" date="2015" name="Sci. Rep.">
        <title>Chromosome-level genome map provides insights into diverse defense mechanisms in the medicinal fungus Ganoderma sinense.</title>
        <authorList>
            <person name="Zhu Y."/>
            <person name="Xu J."/>
            <person name="Sun C."/>
            <person name="Zhou S."/>
            <person name="Xu H."/>
            <person name="Nelson D.R."/>
            <person name="Qian J."/>
            <person name="Song J."/>
            <person name="Luo H."/>
            <person name="Xiang L."/>
            <person name="Li Y."/>
            <person name="Xu Z."/>
            <person name="Ji A."/>
            <person name="Wang L."/>
            <person name="Lu S."/>
            <person name="Hayward A."/>
            <person name="Sun W."/>
            <person name="Li X."/>
            <person name="Schwartz D.C."/>
            <person name="Wang Y."/>
            <person name="Chen S."/>
        </authorList>
    </citation>
    <scope>NUCLEOTIDE SEQUENCE [LARGE SCALE GENOMIC DNA]</scope>
    <source>
        <strain evidence="1 2">ZZ0214-1</strain>
    </source>
</reference>
<accession>A0A2G8S4S4</accession>
<proteinExistence type="predicted"/>
<dbReference type="STRING" id="1077348.A0A2G8S4S4"/>
<dbReference type="Gene3D" id="2.40.70.10">
    <property type="entry name" value="Acid Proteases"/>
    <property type="match status" value="1"/>
</dbReference>
<dbReference type="AlphaFoldDB" id="A0A2G8S4S4"/>
<gene>
    <name evidence="1" type="ORF">GSI_08771</name>
</gene>
<dbReference type="InterPro" id="IPR021109">
    <property type="entry name" value="Peptidase_aspartic_dom_sf"/>
</dbReference>
<evidence type="ECO:0000313" key="2">
    <source>
        <dbReference type="Proteomes" id="UP000230002"/>
    </source>
</evidence>
<dbReference type="Proteomes" id="UP000230002">
    <property type="component" value="Unassembled WGS sequence"/>
</dbReference>
<comment type="caution">
    <text evidence="1">The sequence shown here is derived from an EMBL/GenBank/DDBJ whole genome shotgun (WGS) entry which is preliminary data.</text>
</comment>
<evidence type="ECO:0000313" key="1">
    <source>
        <dbReference type="EMBL" id="PIL28727.1"/>
    </source>
</evidence>
<dbReference type="SUPFAM" id="SSF50630">
    <property type="entry name" value="Acid proteases"/>
    <property type="match status" value="1"/>
</dbReference>
<protein>
    <submittedName>
        <fullName evidence="1">Uncharacterized protein</fullName>
    </submittedName>
</protein>
<dbReference type="EMBL" id="AYKW01000023">
    <property type="protein sequence ID" value="PIL28727.1"/>
    <property type="molecule type" value="Genomic_DNA"/>
</dbReference>
<organism evidence="1 2">
    <name type="scientific">Ganoderma sinense ZZ0214-1</name>
    <dbReference type="NCBI Taxonomy" id="1077348"/>
    <lineage>
        <taxon>Eukaryota</taxon>
        <taxon>Fungi</taxon>
        <taxon>Dikarya</taxon>
        <taxon>Basidiomycota</taxon>
        <taxon>Agaricomycotina</taxon>
        <taxon>Agaricomycetes</taxon>
        <taxon>Polyporales</taxon>
        <taxon>Polyporaceae</taxon>
        <taxon>Ganoderma</taxon>
    </lineage>
</organism>
<sequence length="105" mass="11697">MTRSRGSWSPTLTIAFYFLYNNLNLGEAKKSSGKCIGSLACLDISLGSYDWFLSDSFMNYVCTAFSFDNNSVGLAKLFSRPLDGCLCPFNKQITLSSQKSQPRRP</sequence>
<keyword evidence="2" id="KW-1185">Reference proteome</keyword>
<name>A0A2G8S4S4_9APHY</name>